<evidence type="ECO:0000256" key="5">
    <source>
        <dbReference type="SAM" id="SignalP"/>
    </source>
</evidence>
<evidence type="ECO:0000256" key="2">
    <source>
        <dbReference type="ARBA" id="ARBA00022723"/>
    </source>
</evidence>
<organism evidence="7 8">
    <name type="scientific">Coraliomargarita sinensis</name>
    <dbReference type="NCBI Taxonomy" id="2174842"/>
    <lineage>
        <taxon>Bacteria</taxon>
        <taxon>Pseudomonadati</taxon>
        <taxon>Verrucomicrobiota</taxon>
        <taxon>Opitutia</taxon>
        <taxon>Puniceicoccales</taxon>
        <taxon>Coraliomargaritaceae</taxon>
        <taxon>Coraliomargarita</taxon>
    </lineage>
</organism>
<dbReference type="Pfam" id="PF00884">
    <property type="entry name" value="Sulfatase"/>
    <property type="match status" value="1"/>
</dbReference>
<dbReference type="InterPro" id="IPR024607">
    <property type="entry name" value="Sulfatase_CS"/>
</dbReference>
<dbReference type="PROSITE" id="PS00523">
    <property type="entry name" value="SULFATASE_1"/>
    <property type="match status" value="1"/>
</dbReference>
<evidence type="ECO:0000256" key="3">
    <source>
        <dbReference type="ARBA" id="ARBA00022801"/>
    </source>
</evidence>
<evidence type="ECO:0000259" key="6">
    <source>
        <dbReference type="Pfam" id="PF00884"/>
    </source>
</evidence>
<dbReference type="GO" id="GO:0046872">
    <property type="term" value="F:metal ion binding"/>
    <property type="evidence" value="ECO:0007669"/>
    <property type="project" value="UniProtKB-KW"/>
</dbReference>
<dbReference type="InterPro" id="IPR017850">
    <property type="entry name" value="Alkaline_phosphatase_core_sf"/>
</dbReference>
<dbReference type="RefSeq" id="WP_110130996.1">
    <property type="nucleotide sequence ID" value="NZ_QHJQ01000005.1"/>
</dbReference>
<keyword evidence="3" id="KW-0378">Hydrolase</keyword>
<feature type="domain" description="Sulfatase N-terminal" evidence="6">
    <location>
        <begin position="28"/>
        <end position="341"/>
    </location>
</feature>
<comment type="similarity">
    <text evidence="1">Belongs to the sulfatase family.</text>
</comment>
<feature type="chain" id="PRO_5016288847" evidence="5">
    <location>
        <begin position="23"/>
        <end position="578"/>
    </location>
</feature>
<protein>
    <submittedName>
        <fullName evidence="7">N-acetylgalactosamine 6-sulfate sulfatase</fullName>
    </submittedName>
</protein>
<dbReference type="Gene3D" id="3.30.1120.10">
    <property type="match status" value="1"/>
</dbReference>
<evidence type="ECO:0000256" key="1">
    <source>
        <dbReference type="ARBA" id="ARBA00008779"/>
    </source>
</evidence>
<comment type="caution">
    <text evidence="7">The sequence shown here is derived from an EMBL/GenBank/DDBJ whole genome shotgun (WGS) entry which is preliminary data.</text>
</comment>
<keyword evidence="8" id="KW-1185">Reference proteome</keyword>
<gene>
    <name evidence="7" type="ORF">DDZ13_08385</name>
</gene>
<reference evidence="7 8" key="1">
    <citation type="submission" date="2018-05" db="EMBL/GenBank/DDBJ databases">
        <title>Coraliomargarita sinensis sp. nov., isolated from a marine solar saltern.</title>
        <authorList>
            <person name="Zhou L.Y."/>
        </authorList>
    </citation>
    <scope>NUCLEOTIDE SEQUENCE [LARGE SCALE GENOMIC DNA]</scope>
    <source>
        <strain evidence="7 8">WN38</strain>
    </source>
</reference>
<dbReference type="CDD" id="cd16146">
    <property type="entry name" value="ARS_like"/>
    <property type="match status" value="1"/>
</dbReference>
<feature type="signal peptide" evidence="5">
    <location>
        <begin position="1"/>
        <end position="22"/>
    </location>
</feature>
<dbReference type="GO" id="GO:0004065">
    <property type="term" value="F:arylsulfatase activity"/>
    <property type="evidence" value="ECO:0007669"/>
    <property type="project" value="TreeGrafter"/>
</dbReference>
<proteinExistence type="inferred from homology"/>
<evidence type="ECO:0000313" key="8">
    <source>
        <dbReference type="Proteomes" id="UP000247099"/>
    </source>
</evidence>
<dbReference type="PROSITE" id="PS00149">
    <property type="entry name" value="SULFATASE_2"/>
    <property type="match status" value="1"/>
</dbReference>
<dbReference type="Proteomes" id="UP000247099">
    <property type="component" value="Unassembled WGS sequence"/>
</dbReference>
<dbReference type="OrthoDB" id="279611at2"/>
<dbReference type="PANTHER" id="PTHR42693:SF53">
    <property type="entry name" value="ENDO-4-O-SULFATASE"/>
    <property type="match status" value="1"/>
</dbReference>
<evidence type="ECO:0000313" key="7">
    <source>
        <dbReference type="EMBL" id="PXA04049.1"/>
    </source>
</evidence>
<dbReference type="EMBL" id="QHJQ01000005">
    <property type="protein sequence ID" value="PXA04049.1"/>
    <property type="molecule type" value="Genomic_DNA"/>
</dbReference>
<sequence length="578" mass="66186">MTKSRFILSWLLCLLLSSLLNAATEKRPNVILIITDDQGYGEISAHGHPYLETPHMDALHGESVRFTDFHVDPTCSPTRAALLTGRYSTRTGVWHTINGRSMMRGEELTMAEVFKANGYATAMIGKWHLGANYPFRPSDQGFEHTVWHMDGVIGGSPDYWENDYYDDHYMTNGEWKQYEGYCTDVWFEEATKFVEANREEPFFLYLSTNAPHGPYIVDERYSKPFMDRGMPENLAKFYGMIVNIDENLGKFREQLEAMGVAENTLLIFMTDNGTTAGWICQKSGYEYYNAGMRGWKSSAWEGGHRVPIFWHWPERGWNEGRDVTGLTAHIDILPTFVDILNLKKPEGPEIDGQSLGRLLKGEEDISFEDRSLFVHVQRSFLPPKWDDSVAMRGDWRLIEGQELYNLQNDPGQDNDVAEAHPEVVAQLRNDYEDWWASLQPAMERTVRHVLGGGENPMTLNSHDWLMPDETVAVWHQSHVRRGDLKNGPWAVEVAQDGIYEISLYRWAPYLEKAMEMKSARLRIDGFEVSKDVLNDATSARFLVKLNAGPTMLKTWLERPNGDESGAYYCDVRYVGPSK</sequence>
<keyword evidence="4" id="KW-0106">Calcium</keyword>
<dbReference type="Gene3D" id="3.40.720.10">
    <property type="entry name" value="Alkaline Phosphatase, subunit A"/>
    <property type="match status" value="1"/>
</dbReference>
<dbReference type="InterPro" id="IPR000917">
    <property type="entry name" value="Sulfatase_N"/>
</dbReference>
<keyword evidence="5" id="KW-0732">Signal</keyword>
<dbReference type="FunCoup" id="A0A317ZJT8">
    <property type="interactions" value="54"/>
</dbReference>
<keyword evidence="2" id="KW-0479">Metal-binding</keyword>
<dbReference type="FunFam" id="3.40.720.10:FF:000070">
    <property type="entry name" value="Arylsulfatase A"/>
    <property type="match status" value="1"/>
</dbReference>
<dbReference type="AlphaFoldDB" id="A0A317ZJT8"/>
<evidence type="ECO:0000256" key="4">
    <source>
        <dbReference type="ARBA" id="ARBA00022837"/>
    </source>
</evidence>
<dbReference type="PANTHER" id="PTHR42693">
    <property type="entry name" value="ARYLSULFATASE FAMILY MEMBER"/>
    <property type="match status" value="1"/>
</dbReference>
<accession>A0A317ZJT8</accession>
<name>A0A317ZJT8_9BACT</name>
<dbReference type="InParanoid" id="A0A317ZJT8"/>
<dbReference type="InterPro" id="IPR050738">
    <property type="entry name" value="Sulfatase"/>
</dbReference>
<dbReference type="SUPFAM" id="SSF53649">
    <property type="entry name" value="Alkaline phosphatase-like"/>
    <property type="match status" value="1"/>
</dbReference>